<sequence>MSIAVIGATALVSDAESKDTREGEDVTLECRFAPQLSSQNNTYFWGRTRSSTFENVAIQQAPLDPNYRVDFRPEQGRGVVIFPPPSSLSSFVLTRLKLIPLQTHSFTEAAWIEPGSSVPEVGYDLVISNTSFDRDNGQFECQVRAAGSGRNLHSQAYNLTVLTVPGPPRITPGPSPSATEGKVLELSCSSRGGSPEPLVRWYKEGSNYPLEANIASRNSVTTAVLSLTPSRTDDGVVYRCVVRNRAMPEGSKLEESVKLNVNYFPRVEVGPENPLRVERDGTATLQCKVDAKPKVNSVRWTRNGRYIAMSFEHKLLRVSMEDAGKYICSADNGLGQSGEAEMKLEVLYPPMVTIDSGNGGAANHREAEEGESLVIHCNVSANPSATVEWLRDGHTEFRQTGHILRINRVSAETAGSYTCRAVNILTPYSTPRRMMEKIGNASITILVRHKPGHARISPDKPIASEGSGVTLTCSATPPGWPAPQYRWWRDGEQMTGSGMVPATVLATGQKYTIPSAHLGSEGRYHCQATNEMGHGEPASVMLEVHQAPRFIAKLQPHLTKRVGDSEFSVTCGAQSKPRPSIRWLKDGQEIMQDMKMFDILTDESENRNSVFTVQSTLKFVGNDRPMRVQLVPYDRGVYSCVFENEVKRVESSMHLRIEHEPIILHQYNKVAYDLRETAEVVCRIQAYPKPEFHWSYGTNAAPLMRSSEGHYDINTTVETGDIYTSVLKISHVREADYGEYTCRVANTLGTIRAGIRLQPKGPPERPTTVKDVEKGYNYVSLQWEPGFDGGLQNTKYFVSYRRVSGATADECGGGSYMSTRSSGAEGWQEFDCQRNNPCNVSALEQHQTYLFKVKAYNTKGNSDYSAEITVSTKVDRIPPPQRVTYDPETRTLSVDLAASCLQLIGIVEVSTAFPGSAVTRREATVLPMIGHQSPGARSLGEEDRVSASSSYEASPLRVRVRSCLGAEQDRCSDYTEAEIGPSYISQAGALTTPAVIAIVVSCVVFLLCSGLIFVFCRCRKNQIKKGNGKDYEMDTSTVRPSLVTQQPPPPYYPTTGLENKALEHSLDLALDDQGKNAVYASQNGYGYHGNTPTQGPQGHNINGGEWVNMGYMDNSYSNSNNGGSVNSQDSLWQMKMAAQANNNSNNINPDHHHHLVDRSNSYGYDPLTHGGYGAVDDYAPYPHMTNSPTEHEYHVSGQSRNSNNPSRQEYSSDPYAAVHKPKRRMDQHLVLNIENLCTQILGLVSKPTWLCLRWDEYIDSLSVVSQRSRSVPATQRSEGVAGMETSTDVGARALNDAATHNSASSQYRNNENLDGECVTLGKSCLLPNSRARCRAPQEDDDDDRANATCLFNYGDLHVTANDGPDVNVLEEETCRSERKVPVSNGNLSEYVVFQRPVTSGKVEERVEDVRAGNCDRNKPSYLGFNSWNFWRETLPVIDDSELRLLSVPAAVNGEPTSDEPGEEKEKCVEFECNPVFLSDVVASDNLVKKIWIESQNGRESALVSESIPNGGVVVGYEVSGTESERPNGVCIFTQSNGSTDLSVYDPDLKHSNTDLSKSLCPHPCTQNNGSSVRDNDFTDSYKSFGSIVIHPNSVDPATPSPELENEILEQFASRTTNNFKSILKPFSNLFKFSLRRIYQTNEEGTMGNLQGSDSKKSGGGAFKSPGKNKKDKKEGNKKSPAKELIKQVKGQAPPPPPPTSQTKNKNAQQQQQRQQKVVSPEGVHSERSGHASVTAHNGNNAAVEAPGGSGEEPVFPTTLASNLTAADTGFDPDDSTTYLVTDSWRQVKKLAVKSPAGNRVATGAPGGVSDPTLLTPPSRESSSESVFTDPLTPQGFAEAQNSSIASSYYSESGGTFPRDGERRSRNLGYGPTTITNSRVNGLGDPYEGSTSNVVDLEWDHSDGMRMVGYAGDMAHPGDHLAVLDKRTVSDDLTQISDATDIDDITLTLVESHEQLTDAEDSETSSAVFSVPGGMAPSSSQQSLHKRPQSHSLDALDEEGVVADDAAKSLSADALEIGGAGTATMHGVGHQRTTPPPTSFTLVRHRKVELNPTRLSEHCLISGSSPQEKDLRRHSSVSDVPLDSNVLRKVASLTLDKATLEQRIVKPRFVPEKLDFQIYEKFEGIEANYRMIGQTENTSARTYYRYGFNQLCLSWQHDTALISRRRAVMGPIL</sequence>
<dbReference type="EMBL" id="OC316778">
    <property type="protein sequence ID" value="CAD7393708.1"/>
    <property type="molecule type" value="Genomic_DNA"/>
</dbReference>
<dbReference type="InterPro" id="IPR036179">
    <property type="entry name" value="Ig-like_dom_sf"/>
</dbReference>
<dbReference type="Gene3D" id="2.60.40.10">
    <property type="entry name" value="Immunoglobulins"/>
    <property type="match status" value="8"/>
</dbReference>
<dbReference type="GO" id="GO:0016020">
    <property type="term" value="C:membrane"/>
    <property type="evidence" value="ECO:0007669"/>
    <property type="project" value="UniProtKB-SubCell"/>
</dbReference>
<dbReference type="PROSITE" id="PS50835">
    <property type="entry name" value="IG_LIKE"/>
    <property type="match status" value="7"/>
</dbReference>
<feature type="compositionally biased region" description="Polar residues" evidence="3">
    <location>
        <begin position="1196"/>
        <end position="1211"/>
    </location>
</feature>
<evidence type="ECO:0000259" key="5">
    <source>
        <dbReference type="PROSITE" id="PS50853"/>
    </source>
</evidence>
<organism evidence="6">
    <name type="scientific">Timema cristinae</name>
    <name type="common">Walking stick</name>
    <dbReference type="NCBI Taxonomy" id="61476"/>
    <lineage>
        <taxon>Eukaryota</taxon>
        <taxon>Metazoa</taxon>
        <taxon>Ecdysozoa</taxon>
        <taxon>Arthropoda</taxon>
        <taxon>Hexapoda</taxon>
        <taxon>Insecta</taxon>
        <taxon>Pterygota</taxon>
        <taxon>Neoptera</taxon>
        <taxon>Polyneoptera</taxon>
        <taxon>Phasmatodea</taxon>
        <taxon>Timematodea</taxon>
        <taxon>Timematoidea</taxon>
        <taxon>Timematidae</taxon>
        <taxon>Timema</taxon>
    </lineage>
</organism>
<feature type="region of interest" description="Disordered" evidence="3">
    <location>
        <begin position="1643"/>
        <end position="1753"/>
    </location>
</feature>
<reference evidence="6" key="1">
    <citation type="submission" date="2020-11" db="EMBL/GenBank/DDBJ databases">
        <authorList>
            <person name="Tran Van P."/>
        </authorList>
    </citation>
    <scope>NUCLEOTIDE SEQUENCE</scope>
</reference>
<feature type="domain" description="Ig-like" evidence="4">
    <location>
        <begin position="661"/>
        <end position="758"/>
    </location>
</feature>
<dbReference type="SMART" id="SM00409">
    <property type="entry name" value="IG"/>
    <property type="match status" value="7"/>
</dbReference>
<feature type="region of interest" description="Disordered" evidence="3">
    <location>
        <begin position="1179"/>
        <end position="1212"/>
    </location>
</feature>
<dbReference type="PANTHER" id="PTHR44170:SF6">
    <property type="entry name" value="CONTACTIN"/>
    <property type="match status" value="1"/>
</dbReference>
<keyword evidence="2" id="KW-1015">Disulfide bond</keyword>
<gene>
    <name evidence="6" type="ORF">TCEB3V08_LOCUS1672</name>
</gene>
<dbReference type="SMART" id="SM00408">
    <property type="entry name" value="IGc2"/>
    <property type="match status" value="6"/>
</dbReference>
<dbReference type="PANTHER" id="PTHR44170">
    <property type="entry name" value="PROTEIN SIDEKICK"/>
    <property type="match status" value="1"/>
</dbReference>
<dbReference type="InterPro" id="IPR036116">
    <property type="entry name" value="FN3_sf"/>
</dbReference>
<feature type="domain" description="Ig-like" evidence="4">
    <location>
        <begin position="548"/>
        <end position="656"/>
    </location>
</feature>
<protein>
    <submittedName>
        <fullName evidence="6">Uncharacterized protein</fullName>
    </submittedName>
</protein>
<name>A0A7R9CFG3_TIMCR</name>
<dbReference type="InterPro" id="IPR007110">
    <property type="entry name" value="Ig-like_dom"/>
</dbReference>
<evidence type="ECO:0000256" key="1">
    <source>
        <dbReference type="ARBA" id="ARBA00022737"/>
    </source>
</evidence>
<dbReference type="InterPro" id="IPR013098">
    <property type="entry name" value="Ig_I-set"/>
</dbReference>
<dbReference type="InterPro" id="IPR003598">
    <property type="entry name" value="Ig_sub2"/>
</dbReference>
<feature type="domain" description="Ig-like" evidence="4">
    <location>
        <begin position="9"/>
        <end position="160"/>
    </location>
</feature>
<dbReference type="PROSITE" id="PS50853">
    <property type="entry name" value="FN3"/>
    <property type="match status" value="1"/>
</dbReference>
<evidence type="ECO:0000313" key="6">
    <source>
        <dbReference type="EMBL" id="CAD7393708.1"/>
    </source>
</evidence>
<dbReference type="SMART" id="SM00060">
    <property type="entry name" value="FN3"/>
    <property type="match status" value="1"/>
</dbReference>
<dbReference type="CDD" id="cd00063">
    <property type="entry name" value="FN3"/>
    <property type="match status" value="1"/>
</dbReference>
<feature type="compositionally biased region" description="Basic and acidic residues" evidence="3">
    <location>
        <begin position="1671"/>
        <end position="1686"/>
    </location>
</feature>
<dbReference type="Pfam" id="PF07679">
    <property type="entry name" value="I-set"/>
    <property type="match status" value="1"/>
</dbReference>
<feature type="domain" description="Fibronectin type-III" evidence="5">
    <location>
        <begin position="762"/>
        <end position="875"/>
    </location>
</feature>
<evidence type="ECO:0000256" key="2">
    <source>
        <dbReference type="ARBA" id="ARBA00023157"/>
    </source>
</evidence>
<feature type="region of interest" description="Disordered" evidence="3">
    <location>
        <begin position="1847"/>
        <end position="1885"/>
    </location>
</feature>
<feature type="region of interest" description="Disordered" evidence="3">
    <location>
        <begin position="1954"/>
        <end position="1990"/>
    </location>
</feature>
<dbReference type="Pfam" id="PF13927">
    <property type="entry name" value="Ig_3"/>
    <property type="match status" value="5"/>
</dbReference>
<feature type="domain" description="Ig-like" evidence="4">
    <location>
        <begin position="350"/>
        <end position="436"/>
    </location>
</feature>
<dbReference type="GO" id="GO:0030154">
    <property type="term" value="P:cell differentiation"/>
    <property type="evidence" value="ECO:0007669"/>
    <property type="project" value="UniProtKB-ARBA"/>
</dbReference>
<proteinExistence type="predicted"/>
<dbReference type="InterPro" id="IPR003599">
    <property type="entry name" value="Ig_sub"/>
</dbReference>
<dbReference type="InterPro" id="IPR003961">
    <property type="entry name" value="FN3_dom"/>
</dbReference>
<feature type="region of interest" description="Disordered" evidence="3">
    <location>
        <begin position="1797"/>
        <end position="1834"/>
    </location>
</feature>
<dbReference type="Pfam" id="PF00041">
    <property type="entry name" value="fn3"/>
    <property type="match status" value="1"/>
</dbReference>
<accession>A0A7R9CFG3</accession>
<feature type="domain" description="Ig-like" evidence="4">
    <location>
        <begin position="451"/>
        <end position="543"/>
    </location>
</feature>
<evidence type="ECO:0000259" key="4">
    <source>
        <dbReference type="PROSITE" id="PS50835"/>
    </source>
</evidence>
<feature type="domain" description="Ig-like" evidence="4">
    <location>
        <begin position="168"/>
        <end position="260"/>
    </location>
</feature>
<feature type="compositionally biased region" description="Polar residues" evidence="3">
    <location>
        <begin position="1643"/>
        <end position="1652"/>
    </location>
</feature>
<dbReference type="SUPFAM" id="SSF48726">
    <property type="entry name" value="Immunoglobulin"/>
    <property type="match status" value="5"/>
</dbReference>
<keyword evidence="1" id="KW-0677">Repeat</keyword>
<feature type="domain" description="Ig-like" evidence="4">
    <location>
        <begin position="265"/>
        <end position="345"/>
    </location>
</feature>
<dbReference type="GO" id="GO:0009653">
    <property type="term" value="P:anatomical structure morphogenesis"/>
    <property type="evidence" value="ECO:0007669"/>
    <property type="project" value="UniProtKB-ARBA"/>
</dbReference>
<dbReference type="SUPFAM" id="SSF49265">
    <property type="entry name" value="Fibronectin type III"/>
    <property type="match status" value="1"/>
</dbReference>
<dbReference type="CDD" id="cd00096">
    <property type="entry name" value="Ig"/>
    <property type="match status" value="2"/>
</dbReference>
<evidence type="ECO:0000256" key="3">
    <source>
        <dbReference type="SAM" id="MobiDB-lite"/>
    </source>
</evidence>
<dbReference type="GO" id="GO:0098609">
    <property type="term" value="P:cell-cell adhesion"/>
    <property type="evidence" value="ECO:0007669"/>
    <property type="project" value="TreeGrafter"/>
</dbReference>
<dbReference type="InterPro" id="IPR013783">
    <property type="entry name" value="Ig-like_fold"/>
</dbReference>